<dbReference type="PANTHER" id="PTHR36616">
    <property type="entry name" value="BNAC07G32700D PROTEIN"/>
    <property type="match status" value="1"/>
</dbReference>
<accession>A0AAD5IKH5</accession>
<name>A0AAD5IKH5_ACENE</name>
<sequence>MVVELLTLPSLSDTSILVVKLCFSLQDPKQTPLYLDTQMVLEFLLLVGFSSLPLAHYVPPVRNLNTTVERLEDLIRNLQPTLLHPRMRFLWTTLLNFMLCNFTIDSYY</sequence>
<gene>
    <name evidence="1" type="ORF">LWI28_003812</name>
</gene>
<dbReference type="EMBL" id="JAJSOW010000104">
    <property type="protein sequence ID" value="KAI9168913.1"/>
    <property type="molecule type" value="Genomic_DNA"/>
</dbReference>
<keyword evidence="2" id="KW-1185">Reference proteome</keyword>
<dbReference type="Proteomes" id="UP001064489">
    <property type="component" value="Chromosome 7"/>
</dbReference>
<dbReference type="AlphaFoldDB" id="A0AAD5IKH5"/>
<dbReference type="PANTHER" id="PTHR36616:SF4">
    <property type="entry name" value="OS03G0174800 PROTEIN"/>
    <property type="match status" value="1"/>
</dbReference>
<evidence type="ECO:0000313" key="2">
    <source>
        <dbReference type="Proteomes" id="UP001064489"/>
    </source>
</evidence>
<proteinExistence type="predicted"/>
<evidence type="ECO:0000313" key="1">
    <source>
        <dbReference type="EMBL" id="KAI9168913.1"/>
    </source>
</evidence>
<reference evidence="1" key="1">
    <citation type="journal article" date="2022" name="Plant J.">
        <title>Strategies of tolerance reflected in two North American maple genomes.</title>
        <authorList>
            <person name="McEvoy S.L."/>
            <person name="Sezen U.U."/>
            <person name="Trouern-Trend A."/>
            <person name="McMahon S.M."/>
            <person name="Schaberg P.G."/>
            <person name="Yang J."/>
            <person name="Wegrzyn J.L."/>
            <person name="Swenson N.G."/>
        </authorList>
    </citation>
    <scope>NUCLEOTIDE SEQUENCE</scope>
    <source>
        <strain evidence="1">91603</strain>
    </source>
</reference>
<protein>
    <submittedName>
        <fullName evidence="1">Uncharacterized protein</fullName>
    </submittedName>
</protein>
<reference evidence="1" key="2">
    <citation type="submission" date="2023-02" db="EMBL/GenBank/DDBJ databases">
        <authorList>
            <person name="Swenson N.G."/>
            <person name="Wegrzyn J.L."/>
            <person name="Mcevoy S.L."/>
        </authorList>
    </citation>
    <scope>NUCLEOTIDE SEQUENCE</scope>
    <source>
        <strain evidence="1">91603</strain>
        <tissue evidence="1">Leaf</tissue>
    </source>
</reference>
<organism evidence="1 2">
    <name type="scientific">Acer negundo</name>
    <name type="common">Box elder</name>
    <dbReference type="NCBI Taxonomy" id="4023"/>
    <lineage>
        <taxon>Eukaryota</taxon>
        <taxon>Viridiplantae</taxon>
        <taxon>Streptophyta</taxon>
        <taxon>Embryophyta</taxon>
        <taxon>Tracheophyta</taxon>
        <taxon>Spermatophyta</taxon>
        <taxon>Magnoliopsida</taxon>
        <taxon>eudicotyledons</taxon>
        <taxon>Gunneridae</taxon>
        <taxon>Pentapetalae</taxon>
        <taxon>rosids</taxon>
        <taxon>malvids</taxon>
        <taxon>Sapindales</taxon>
        <taxon>Sapindaceae</taxon>
        <taxon>Hippocastanoideae</taxon>
        <taxon>Acereae</taxon>
        <taxon>Acer</taxon>
    </lineage>
</organism>
<comment type="caution">
    <text evidence="1">The sequence shown here is derived from an EMBL/GenBank/DDBJ whole genome shotgun (WGS) entry which is preliminary data.</text>
</comment>